<dbReference type="Pfam" id="PF01429">
    <property type="entry name" value="MBD"/>
    <property type="match status" value="1"/>
</dbReference>
<sequence length="211" mass="22859">MSEPQIPDPAAQTADPAAVELPADPLLGSDSVVEPDCVEPETAAPEQKQEEQVPEEEEEEQVPNVEFDPAVAIAAQPISMLRPGEEPVSVEKTPRRRSMEEMSVRPSWLPEDWEMSLRVRASGNSAGFIDRYYIEPTGHRKFRSKNEVLHFLETGSKRKRRSTSGAASAPSENSGKQNKSSKKGKKSAAVKPDAAAPPQNDSNGINADGSG</sequence>
<evidence type="ECO:0000256" key="2">
    <source>
        <dbReference type="ARBA" id="ARBA00023015"/>
    </source>
</evidence>
<dbReference type="AlphaFoldDB" id="A0A9N7RBF5"/>
<evidence type="ECO:0000313" key="8">
    <source>
        <dbReference type="EMBL" id="CAA0824317.1"/>
    </source>
</evidence>
<dbReference type="SUPFAM" id="SSF54171">
    <property type="entry name" value="DNA-binding domain"/>
    <property type="match status" value="1"/>
</dbReference>
<feature type="compositionally biased region" description="Basic residues" evidence="6">
    <location>
        <begin position="179"/>
        <end position="188"/>
    </location>
</feature>
<dbReference type="GO" id="GO:0005634">
    <property type="term" value="C:nucleus"/>
    <property type="evidence" value="ECO:0007669"/>
    <property type="project" value="UniProtKB-SubCell"/>
</dbReference>
<evidence type="ECO:0000256" key="3">
    <source>
        <dbReference type="ARBA" id="ARBA00023125"/>
    </source>
</evidence>
<evidence type="ECO:0000256" key="5">
    <source>
        <dbReference type="ARBA" id="ARBA00023242"/>
    </source>
</evidence>
<proteinExistence type="predicted"/>
<dbReference type="Proteomes" id="UP001153555">
    <property type="component" value="Unassembled WGS sequence"/>
</dbReference>
<dbReference type="InterPro" id="IPR016177">
    <property type="entry name" value="DNA-bd_dom_sf"/>
</dbReference>
<name>A0A9N7RBF5_STRHE</name>
<gene>
    <name evidence="8" type="ORF">SHERM_21275</name>
</gene>
<comment type="subcellular location">
    <subcellularLocation>
        <location evidence="1">Nucleus</location>
    </subcellularLocation>
</comment>
<comment type="caution">
    <text evidence="8">The sequence shown here is derived from an EMBL/GenBank/DDBJ whole genome shotgun (WGS) entry which is preliminary data.</text>
</comment>
<evidence type="ECO:0000256" key="6">
    <source>
        <dbReference type="SAM" id="MobiDB-lite"/>
    </source>
</evidence>
<dbReference type="GO" id="GO:0003677">
    <property type="term" value="F:DNA binding"/>
    <property type="evidence" value="ECO:0007669"/>
    <property type="project" value="UniProtKB-KW"/>
</dbReference>
<evidence type="ECO:0000313" key="9">
    <source>
        <dbReference type="Proteomes" id="UP001153555"/>
    </source>
</evidence>
<feature type="compositionally biased region" description="Acidic residues" evidence="6">
    <location>
        <begin position="52"/>
        <end position="61"/>
    </location>
</feature>
<feature type="region of interest" description="Disordered" evidence="6">
    <location>
        <begin position="152"/>
        <end position="211"/>
    </location>
</feature>
<reference evidence="8" key="1">
    <citation type="submission" date="2019-12" db="EMBL/GenBank/DDBJ databases">
        <authorList>
            <person name="Scholes J."/>
        </authorList>
    </citation>
    <scope>NUCLEOTIDE SEQUENCE</scope>
</reference>
<keyword evidence="4" id="KW-0804">Transcription</keyword>
<dbReference type="Gene3D" id="3.30.890.10">
    <property type="entry name" value="Methyl-cpg-binding Protein 2, Chain A"/>
    <property type="match status" value="1"/>
</dbReference>
<dbReference type="OrthoDB" id="10072024at2759"/>
<keyword evidence="5" id="KW-0539">Nucleus</keyword>
<protein>
    <submittedName>
        <fullName evidence="8">Methyl-CpG-binding domain-containing protein 5</fullName>
    </submittedName>
</protein>
<dbReference type="InterPro" id="IPR001739">
    <property type="entry name" value="Methyl_CpG_DNA-bd"/>
</dbReference>
<evidence type="ECO:0000256" key="4">
    <source>
        <dbReference type="ARBA" id="ARBA00023163"/>
    </source>
</evidence>
<keyword evidence="2" id="KW-0805">Transcription regulation</keyword>
<evidence type="ECO:0000256" key="1">
    <source>
        <dbReference type="ARBA" id="ARBA00004123"/>
    </source>
</evidence>
<dbReference type="PANTHER" id="PTHR12396">
    <property type="entry name" value="METHYL-CPG BINDING PROTEIN, MBD"/>
    <property type="match status" value="1"/>
</dbReference>
<feature type="domain" description="MBD" evidence="7">
    <location>
        <begin position="99"/>
        <end position="174"/>
    </location>
</feature>
<keyword evidence="9" id="KW-1185">Reference proteome</keyword>
<dbReference type="EMBL" id="CACSLK010024742">
    <property type="protein sequence ID" value="CAA0824317.1"/>
    <property type="molecule type" value="Genomic_DNA"/>
</dbReference>
<evidence type="ECO:0000259" key="7">
    <source>
        <dbReference type="PROSITE" id="PS50982"/>
    </source>
</evidence>
<keyword evidence="3" id="KW-0238">DNA-binding</keyword>
<feature type="region of interest" description="Disordered" evidence="6">
    <location>
        <begin position="1"/>
        <end position="106"/>
    </location>
</feature>
<feature type="compositionally biased region" description="Polar residues" evidence="6">
    <location>
        <begin position="163"/>
        <end position="172"/>
    </location>
</feature>
<accession>A0A9N7RBF5</accession>
<feature type="compositionally biased region" description="Low complexity" evidence="6">
    <location>
        <begin position="1"/>
        <end position="18"/>
    </location>
</feature>
<dbReference type="PANTHER" id="PTHR12396:SF46">
    <property type="entry name" value="METHYL-CPG-BINDING DOMAIN-CONTAINING PROTEIN 6"/>
    <property type="match status" value="1"/>
</dbReference>
<dbReference type="PROSITE" id="PS50982">
    <property type="entry name" value="MBD"/>
    <property type="match status" value="1"/>
</dbReference>
<organism evidence="8 9">
    <name type="scientific">Striga hermonthica</name>
    <name type="common">Purple witchweed</name>
    <name type="synonym">Buchnera hermonthica</name>
    <dbReference type="NCBI Taxonomy" id="68872"/>
    <lineage>
        <taxon>Eukaryota</taxon>
        <taxon>Viridiplantae</taxon>
        <taxon>Streptophyta</taxon>
        <taxon>Embryophyta</taxon>
        <taxon>Tracheophyta</taxon>
        <taxon>Spermatophyta</taxon>
        <taxon>Magnoliopsida</taxon>
        <taxon>eudicotyledons</taxon>
        <taxon>Gunneridae</taxon>
        <taxon>Pentapetalae</taxon>
        <taxon>asterids</taxon>
        <taxon>lamiids</taxon>
        <taxon>Lamiales</taxon>
        <taxon>Orobanchaceae</taxon>
        <taxon>Buchnereae</taxon>
        <taxon>Striga</taxon>
    </lineage>
</organism>